<accession>A0A1M6G136</accession>
<evidence type="ECO:0000256" key="5">
    <source>
        <dbReference type="PROSITE-ProRule" id="PRU00182"/>
    </source>
</evidence>
<dbReference type="STRING" id="1121476.SAMN02745751_01619"/>
<keyword evidence="9" id="KW-1185">Reference proteome</keyword>
<dbReference type="InterPro" id="IPR006224">
    <property type="entry name" value="PsdUridine_synth_RluA-like_CS"/>
</dbReference>
<dbReference type="GO" id="GO:0009982">
    <property type="term" value="F:pseudouridine synthase activity"/>
    <property type="evidence" value="ECO:0007669"/>
    <property type="project" value="InterPro"/>
</dbReference>
<evidence type="ECO:0000313" key="8">
    <source>
        <dbReference type="EMBL" id="SHJ03681.1"/>
    </source>
</evidence>
<comment type="catalytic activity">
    <reaction evidence="1 6">
        <text>a uridine in RNA = a pseudouridine in RNA</text>
        <dbReference type="Rhea" id="RHEA:48348"/>
        <dbReference type="Rhea" id="RHEA-COMP:12068"/>
        <dbReference type="Rhea" id="RHEA-COMP:12069"/>
        <dbReference type="ChEBI" id="CHEBI:65314"/>
        <dbReference type="ChEBI" id="CHEBI:65315"/>
    </reaction>
</comment>
<evidence type="ECO:0000256" key="1">
    <source>
        <dbReference type="ARBA" id="ARBA00000073"/>
    </source>
</evidence>
<evidence type="ECO:0000256" key="3">
    <source>
        <dbReference type="ARBA" id="ARBA00023235"/>
    </source>
</evidence>
<protein>
    <recommendedName>
        <fullName evidence="6">Pseudouridine synthase</fullName>
        <ecNumber evidence="6">5.4.99.-</ecNumber>
    </recommendedName>
</protein>
<dbReference type="Gene3D" id="3.30.2350.10">
    <property type="entry name" value="Pseudouridine synthase"/>
    <property type="match status" value="1"/>
</dbReference>
<dbReference type="RefSeq" id="WP_073049074.1">
    <property type="nucleotide sequence ID" value="NZ_FQZL01000009.1"/>
</dbReference>
<comment type="function">
    <text evidence="6">Responsible for synthesis of pseudouridine from uracil.</text>
</comment>
<evidence type="ECO:0000256" key="6">
    <source>
        <dbReference type="RuleBase" id="RU362028"/>
    </source>
</evidence>
<dbReference type="PROSITE" id="PS01129">
    <property type="entry name" value="PSI_RLU"/>
    <property type="match status" value="1"/>
</dbReference>
<dbReference type="CDD" id="cd02869">
    <property type="entry name" value="PseudoU_synth_RluA_like"/>
    <property type="match status" value="1"/>
</dbReference>
<dbReference type="PANTHER" id="PTHR21600">
    <property type="entry name" value="MITOCHONDRIAL RNA PSEUDOURIDINE SYNTHASE"/>
    <property type="match status" value="1"/>
</dbReference>
<dbReference type="EMBL" id="FQZL01000009">
    <property type="protein sequence ID" value="SHJ03681.1"/>
    <property type="molecule type" value="Genomic_DNA"/>
</dbReference>
<dbReference type="InterPro" id="IPR020103">
    <property type="entry name" value="PsdUridine_synth_cat_dom_sf"/>
</dbReference>
<dbReference type="EC" id="5.4.99.-" evidence="6"/>
<dbReference type="SUPFAM" id="SSF55120">
    <property type="entry name" value="Pseudouridine synthase"/>
    <property type="match status" value="1"/>
</dbReference>
<organism evidence="8 9">
    <name type="scientific">Dethiosulfatibacter aminovorans DSM 17477</name>
    <dbReference type="NCBI Taxonomy" id="1121476"/>
    <lineage>
        <taxon>Bacteria</taxon>
        <taxon>Bacillati</taxon>
        <taxon>Bacillota</taxon>
        <taxon>Tissierellia</taxon>
        <taxon>Dethiosulfatibacter</taxon>
    </lineage>
</organism>
<dbReference type="PROSITE" id="PS50889">
    <property type="entry name" value="S4"/>
    <property type="match status" value="1"/>
</dbReference>
<dbReference type="InterPro" id="IPR006145">
    <property type="entry name" value="PsdUridine_synth_RsuA/RluA"/>
</dbReference>
<reference evidence="8 9" key="1">
    <citation type="submission" date="2016-11" db="EMBL/GenBank/DDBJ databases">
        <authorList>
            <person name="Jaros S."/>
            <person name="Januszkiewicz K."/>
            <person name="Wedrychowicz H."/>
        </authorList>
    </citation>
    <scope>NUCLEOTIDE SEQUENCE [LARGE SCALE GENOMIC DNA]</scope>
    <source>
        <strain evidence="8 9">DSM 17477</strain>
    </source>
</reference>
<feature type="domain" description="Pseudouridine synthase RsuA/RluA-like" evidence="7">
    <location>
        <begin position="86"/>
        <end position="236"/>
    </location>
</feature>
<dbReference type="GO" id="GO:0000455">
    <property type="term" value="P:enzyme-directed rRNA pseudouridine synthesis"/>
    <property type="evidence" value="ECO:0007669"/>
    <property type="project" value="TreeGrafter"/>
</dbReference>
<evidence type="ECO:0000313" key="9">
    <source>
        <dbReference type="Proteomes" id="UP000184052"/>
    </source>
</evidence>
<dbReference type="NCBIfam" id="TIGR00005">
    <property type="entry name" value="rluA_subfam"/>
    <property type="match status" value="1"/>
</dbReference>
<dbReference type="InterPro" id="IPR050188">
    <property type="entry name" value="RluA_PseudoU_synthase"/>
</dbReference>
<feature type="active site" evidence="4">
    <location>
        <position position="133"/>
    </location>
</feature>
<dbReference type="Pfam" id="PF00849">
    <property type="entry name" value="PseudoU_synth_2"/>
    <property type="match status" value="1"/>
</dbReference>
<dbReference type="InterPro" id="IPR006225">
    <property type="entry name" value="PsdUridine_synth_RluC/D"/>
</dbReference>
<keyword evidence="5" id="KW-0694">RNA-binding</keyword>
<dbReference type="AlphaFoldDB" id="A0A1M6G136"/>
<evidence type="ECO:0000256" key="2">
    <source>
        <dbReference type="ARBA" id="ARBA00010876"/>
    </source>
</evidence>
<dbReference type="GO" id="GO:0140098">
    <property type="term" value="F:catalytic activity, acting on RNA"/>
    <property type="evidence" value="ECO:0007669"/>
    <property type="project" value="UniProtKB-ARBA"/>
</dbReference>
<evidence type="ECO:0000256" key="4">
    <source>
        <dbReference type="PIRSR" id="PIRSR606225-1"/>
    </source>
</evidence>
<dbReference type="GO" id="GO:0003723">
    <property type="term" value="F:RNA binding"/>
    <property type="evidence" value="ECO:0007669"/>
    <property type="project" value="UniProtKB-KW"/>
</dbReference>
<proteinExistence type="inferred from homology"/>
<sequence>MDNDAMIIDVKEDGFRLRDYLEEKHGFSSKLLIKLEANGKIFLNGKVVKIKKRVFREDEIAVEFLDESDEYEKVNLPIDIIYEDDDFLVLNKKPFRVVHPTKRHQDDTTANAVSFYFDKNDIKRKVRFVNRLDMNTSGVLVIAKNPYVHNMISQDMRNDKVDKHYKAIVDGILEEKNGKIIEKIARIDDNIRRVVHESGKDCTTVYSVIEEENGMSLIDIRLETGRTHQIRVHFEHLGAPVLGDELYGTRSELISRQALHCSRMVFKHPRTGKVLEMVAELPEDMKRIFNSNCEN</sequence>
<gene>
    <name evidence="8" type="ORF">SAMN02745751_01619</name>
</gene>
<dbReference type="PANTHER" id="PTHR21600:SF44">
    <property type="entry name" value="RIBOSOMAL LARGE SUBUNIT PSEUDOURIDINE SYNTHASE D"/>
    <property type="match status" value="1"/>
</dbReference>
<dbReference type="Proteomes" id="UP000184052">
    <property type="component" value="Unassembled WGS sequence"/>
</dbReference>
<evidence type="ECO:0000259" key="7">
    <source>
        <dbReference type="Pfam" id="PF00849"/>
    </source>
</evidence>
<keyword evidence="3 6" id="KW-0413">Isomerase</keyword>
<name>A0A1M6G136_9FIRM</name>
<dbReference type="OrthoDB" id="9807829at2"/>
<comment type="similarity">
    <text evidence="2 6">Belongs to the pseudouridine synthase RluA family.</text>
</comment>